<feature type="compositionally biased region" description="Polar residues" evidence="1">
    <location>
        <begin position="64"/>
        <end position="73"/>
    </location>
</feature>
<evidence type="ECO:0000313" key="3">
    <source>
        <dbReference type="Proteomes" id="UP000245942"/>
    </source>
</evidence>
<feature type="compositionally biased region" description="Polar residues" evidence="1">
    <location>
        <begin position="171"/>
        <end position="189"/>
    </location>
</feature>
<dbReference type="RefSeq" id="XP_025349983.1">
    <property type="nucleotide sequence ID" value="XM_025491087.1"/>
</dbReference>
<dbReference type="STRING" id="1684307.A0A316UFY8"/>
<organism evidence="2 3">
    <name type="scientific">Pseudomicrostroma glucosiphilum</name>
    <dbReference type="NCBI Taxonomy" id="1684307"/>
    <lineage>
        <taxon>Eukaryota</taxon>
        <taxon>Fungi</taxon>
        <taxon>Dikarya</taxon>
        <taxon>Basidiomycota</taxon>
        <taxon>Ustilaginomycotina</taxon>
        <taxon>Exobasidiomycetes</taxon>
        <taxon>Microstromatales</taxon>
        <taxon>Microstromatales incertae sedis</taxon>
        <taxon>Pseudomicrostroma</taxon>
    </lineage>
</organism>
<dbReference type="EMBL" id="KZ819322">
    <property type="protein sequence ID" value="PWN22823.1"/>
    <property type="molecule type" value="Genomic_DNA"/>
</dbReference>
<dbReference type="Proteomes" id="UP000245942">
    <property type="component" value="Unassembled WGS sequence"/>
</dbReference>
<keyword evidence="3" id="KW-1185">Reference proteome</keyword>
<dbReference type="AlphaFoldDB" id="A0A316UFY8"/>
<feature type="region of interest" description="Disordered" evidence="1">
    <location>
        <begin position="161"/>
        <end position="199"/>
    </location>
</feature>
<accession>A0A316UFY8</accession>
<dbReference type="GeneID" id="37012821"/>
<feature type="region of interest" description="Disordered" evidence="1">
    <location>
        <begin position="543"/>
        <end position="599"/>
    </location>
</feature>
<feature type="compositionally biased region" description="Polar residues" evidence="1">
    <location>
        <begin position="250"/>
        <end position="259"/>
    </location>
</feature>
<feature type="compositionally biased region" description="Low complexity" evidence="1">
    <location>
        <begin position="18"/>
        <end position="51"/>
    </location>
</feature>
<feature type="compositionally biased region" description="Low complexity" evidence="1">
    <location>
        <begin position="222"/>
        <end position="238"/>
    </location>
</feature>
<evidence type="ECO:0000256" key="1">
    <source>
        <dbReference type="SAM" id="MobiDB-lite"/>
    </source>
</evidence>
<gene>
    <name evidence="2" type="ORF">BCV69DRAFT_275716</name>
</gene>
<feature type="compositionally biased region" description="Low complexity" evidence="1">
    <location>
        <begin position="161"/>
        <end position="170"/>
    </location>
</feature>
<evidence type="ECO:0000313" key="2">
    <source>
        <dbReference type="EMBL" id="PWN22823.1"/>
    </source>
</evidence>
<feature type="compositionally biased region" description="Polar residues" evidence="1">
    <location>
        <begin position="318"/>
        <end position="335"/>
    </location>
</feature>
<protein>
    <submittedName>
        <fullName evidence="2">Uncharacterized protein</fullName>
    </submittedName>
</protein>
<proteinExistence type="predicted"/>
<dbReference type="OrthoDB" id="2538032at2759"/>
<feature type="compositionally biased region" description="Polar residues" evidence="1">
    <location>
        <begin position="587"/>
        <end position="597"/>
    </location>
</feature>
<feature type="region of interest" description="Disordered" evidence="1">
    <location>
        <begin position="216"/>
        <end position="364"/>
    </location>
</feature>
<sequence length="611" mass="60762">MPPLVVPEHMSTPAKVNAGSSRSSAGGAGDFSSSPTSSYSPLSGGASSRSFGGAGWGLGLSSPAGHSQRNTRGSVDAGMHSATPLPASESSIFERDIEHRDARHVLSKSEAVDVAIPPVLDDAVEAIIEGGDQPLEIVAPLPSVSATPHALSALALSAHSLASSTSSGGPNANSPMIATSSPRSASSALQAGPAAMAADEPPLGSIAAQIAERLGTPRGHTGDATSTAPASAAATAGDHLNERRSRGIHSMSSTASSTGDAGKSRSPGPNAASVQQILEGASVVPGSPLAGRSLFSHTPRDRSPAPQLAVHSRGAHTVATTSHSRNGSLSQQGTSAAIGATPPATSLPSLPLPNPFRSDSPSVVKHAQQPSAGSALGFMESGSATPAPVTMSLDGAIIPSSESAIHEMSLDAMADALADASSDGEISPSPIVPRKASVVAASLPPPSLAFLRRDTNATITAANAASFSDGGGRSASGVFGAQGEDDLDMPGGFPGGTPTKSTASPETRRLSFFSYADIINDTPAELVDFEEVVSREMASGFSDDAHLSSGSGAGGGSKIARSPRASFGGAGLAKPFPAPDDSAAMSGDQSLSMTGSPSMLGKRLMGQNAAF</sequence>
<name>A0A316UFY8_9BASI</name>
<feature type="region of interest" description="Disordered" evidence="1">
    <location>
        <begin position="1"/>
        <end position="91"/>
    </location>
</feature>
<feature type="compositionally biased region" description="Low complexity" evidence="1">
    <location>
        <begin position="340"/>
        <end position="349"/>
    </location>
</feature>
<reference evidence="2 3" key="1">
    <citation type="journal article" date="2018" name="Mol. Biol. Evol.">
        <title>Broad Genomic Sampling Reveals a Smut Pathogenic Ancestry of the Fungal Clade Ustilaginomycotina.</title>
        <authorList>
            <person name="Kijpornyongpan T."/>
            <person name="Mondo S.J."/>
            <person name="Barry K."/>
            <person name="Sandor L."/>
            <person name="Lee J."/>
            <person name="Lipzen A."/>
            <person name="Pangilinan J."/>
            <person name="LaButti K."/>
            <person name="Hainaut M."/>
            <person name="Henrissat B."/>
            <person name="Grigoriev I.V."/>
            <person name="Spatafora J.W."/>
            <person name="Aime M.C."/>
        </authorList>
    </citation>
    <scope>NUCLEOTIDE SEQUENCE [LARGE SCALE GENOMIC DNA]</scope>
    <source>
        <strain evidence="2 3">MCA 4718</strain>
    </source>
</reference>